<gene>
    <name evidence="8" type="ORF">TRAPUB_1098</name>
</gene>
<feature type="transmembrane region" description="Helical" evidence="6">
    <location>
        <begin position="118"/>
        <end position="137"/>
    </location>
</feature>
<dbReference type="Proteomes" id="UP000184267">
    <property type="component" value="Unassembled WGS sequence"/>
</dbReference>
<feature type="compositionally biased region" description="Basic and acidic residues" evidence="5">
    <location>
        <begin position="195"/>
        <end position="208"/>
    </location>
</feature>
<keyword evidence="2 6" id="KW-0812">Transmembrane</keyword>
<evidence type="ECO:0000256" key="3">
    <source>
        <dbReference type="ARBA" id="ARBA00022989"/>
    </source>
</evidence>
<dbReference type="STRING" id="154538.A0A1M2VK80"/>
<comment type="caution">
    <text evidence="8">The sequence shown here is derived from an EMBL/GenBank/DDBJ whole genome shotgun (WGS) entry which is preliminary data.</text>
</comment>
<organism evidence="8 9">
    <name type="scientific">Trametes pubescens</name>
    <name type="common">White-rot fungus</name>
    <dbReference type="NCBI Taxonomy" id="154538"/>
    <lineage>
        <taxon>Eukaryota</taxon>
        <taxon>Fungi</taxon>
        <taxon>Dikarya</taxon>
        <taxon>Basidiomycota</taxon>
        <taxon>Agaricomycotina</taxon>
        <taxon>Agaricomycetes</taxon>
        <taxon>Polyporales</taxon>
        <taxon>Polyporaceae</taxon>
        <taxon>Trametes</taxon>
    </lineage>
</organism>
<evidence type="ECO:0000256" key="4">
    <source>
        <dbReference type="ARBA" id="ARBA00023136"/>
    </source>
</evidence>
<comment type="subcellular location">
    <subcellularLocation>
        <location evidence="1">Mitochondrion</location>
    </subcellularLocation>
</comment>
<feature type="domain" description="HIG1" evidence="7">
    <location>
        <begin position="90"/>
        <end position="181"/>
    </location>
</feature>
<proteinExistence type="predicted"/>
<keyword evidence="4 6" id="KW-0472">Membrane</keyword>
<evidence type="ECO:0000259" key="7">
    <source>
        <dbReference type="PROSITE" id="PS51503"/>
    </source>
</evidence>
<dbReference type="AlphaFoldDB" id="A0A1M2VK80"/>
<feature type="transmembrane region" description="Helical" evidence="6">
    <location>
        <begin position="20"/>
        <end position="38"/>
    </location>
</feature>
<accession>A0A1M2VK80</accession>
<evidence type="ECO:0000256" key="6">
    <source>
        <dbReference type="SAM" id="Phobius"/>
    </source>
</evidence>
<dbReference type="PROSITE" id="PS51503">
    <property type="entry name" value="HIG1"/>
    <property type="match status" value="1"/>
</dbReference>
<feature type="transmembrane region" description="Helical" evidence="6">
    <location>
        <begin position="149"/>
        <end position="169"/>
    </location>
</feature>
<dbReference type="Pfam" id="PF04588">
    <property type="entry name" value="HIG_1_N"/>
    <property type="match status" value="1"/>
</dbReference>
<dbReference type="InterPro" id="IPR040153">
    <property type="entry name" value="Rcf2"/>
</dbReference>
<name>A0A1M2VK80_TRAPU</name>
<keyword evidence="3 6" id="KW-1133">Transmembrane helix</keyword>
<dbReference type="InterPro" id="IPR007667">
    <property type="entry name" value="Hypoxia_induced_domain"/>
</dbReference>
<dbReference type="PANTHER" id="PTHR28018:SF3">
    <property type="entry name" value="RESPIRATORY SUPERCOMPLEX FACTOR 2, MITOCHONDRIAL"/>
    <property type="match status" value="1"/>
</dbReference>
<dbReference type="EMBL" id="MNAD01001094">
    <property type="protein sequence ID" value="OJT08005.1"/>
    <property type="molecule type" value="Genomic_DNA"/>
</dbReference>
<feature type="region of interest" description="Disordered" evidence="5">
    <location>
        <begin position="195"/>
        <end position="219"/>
    </location>
</feature>
<keyword evidence="9" id="KW-1185">Reference proteome</keyword>
<sequence length="219" mass="24400">MKFATEEELAGHHSATVRGAIEGVLGGLVLSLPASFYMQRNWAYYRALPPHLKALGVIFVVAPCYAIQAERRGVEFDKSTWTGAGKAELDREERVQQSRWEMMDAKAKFKEWALQNQYKIIVGSWAASMAVAGVIVMRDRYQSTPQKVVQARMWAQGLTIGVLIAAGVLTQSSRQASHDNRSVDHSWANILAEQEKEERENAQFRELARAQAPAPAPST</sequence>
<evidence type="ECO:0000313" key="9">
    <source>
        <dbReference type="Proteomes" id="UP000184267"/>
    </source>
</evidence>
<evidence type="ECO:0000313" key="8">
    <source>
        <dbReference type="EMBL" id="OJT08005.1"/>
    </source>
</evidence>
<dbReference type="PANTHER" id="PTHR28018">
    <property type="entry name" value="RESPIRATORY SUPERCOMPLEX FACTOR 2, MITOCHONDRIAL"/>
    <property type="match status" value="1"/>
</dbReference>
<dbReference type="GO" id="GO:0005739">
    <property type="term" value="C:mitochondrion"/>
    <property type="evidence" value="ECO:0007669"/>
    <property type="project" value="UniProtKB-SubCell"/>
</dbReference>
<dbReference type="GO" id="GO:0033617">
    <property type="term" value="P:mitochondrial respiratory chain complex IV assembly"/>
    <property type="evidence" value="ECO:0007669"/>
    <property type="project" value="TreeGrafter"/>
</dbReference>
<protein>
    <submittedName>
        <fullName evidence="8">Respiratory supercomplex factor 2, mitochondrial</fullName>
    </submittedName>
</protein>
<reference evidence="8 9" key="1">
    <citation type="submission" date="2016-10" db="EMBL/GenBank/DDBJ databases">
        <title>Genome sequence of the basidiomycete white-rot fungus Trametes pubescens.</title>
        <authorList>
            <person name="Makela M.R."/>
            <person name="Granchi Z."/>
            <person name="Peng M."/>
            <person name="De Vries R.P."/>
            <person name="Grigoriev I."/>
            <person name="Riley R."/>
            <person name="Hilden K."/>
        </authorList>
    </citation>
    <scope>NUCLEOTIDE SEQUENCE [LARGE SCALE GENOMIC DNA]</scope>
    <source>
        <strain evidence="8 9">FBCC735</strain>
    </source>
</reference>
<evidence type="ECO:0000256" key="5">
    <source>
        <dbReference type="SAM" id="MobiDB-lite"/>
    </source>
</evidence>
<dbReference type="OrthoDB" id="1915122at2759"/>
<dbReference type="OMA" id="LWMDMVE"/>
<evidence type="ECO:0000256" key="2">
    <source>
        <dbReference type="ARBA" id="ARBA00022692"/>
    </source>
</evidence>
<evidence type="ECO:0000256" key="1">
    <source>
        <dbReference type="ARBA" id="ARBA00004173"/>
    </source>
</evidence>